<keyword evidence="2" id="KW-1185">Reference proteome</keyword>
<dbReference type="OrthoDB" id="2345088at2759"/>
<comment type="caution">
    <text evidence="1">The sequence shown here is derived from an EMBL/GenBank/DDBJ whole genome shotgun (WGS) entry which is preliminary data.</text>
</comment>
<dbReference type="EMBL" id="CAJVPY010000822">
    <property type="protein sequence ID" value="CAG8493665.1"/>
    <property type="molecule type" value="Genomic_DNA"/>
</dbReference>
<evidence type="ECO:0000313" key="2">
    <source>
        <dbReference type="Proteomes" id="UP000789405"/>
    </source>
</evidence>
<evidence type="ECO:0000313" key="1">
    <source>
        <dbReference type="EMBL" id="CAG8493665.1"/>
    </source>
</evidence>
<name>A0A9N8ZEC7_9GLOM</name>
<accession>A0A9N8ZEC7</accession>
<gene>
    <name evidence="1" type="ORF">DERYTH_LOCUS2542</name>
</gene>
<organism evidence="1 2">
    <name type="scientific">Dentiscutata erythropus</name>
    <dbReference type="NCBI Taxonomy" id="1348616"/>
    <lineage>
        <taxon>Eukaryota</taxon>
        <taxon>Fungi</taxon>
        <taxon>Fungi incertae sedis</taxon>
        <taxon>Mucoromycota</taxon>
        <taxon>Glomeromycotina</taxon>
        <taxon>Glomeromycetes</taxon>
        <taxon>Diversisporales</taxon>
        <taxon>Gigasporaceae</taxon>
        <taxon>Dentiscutata</taxon>
    </lineage>
</organism>
<sequence length="192" mass="22076">MPAHITVHENLDERLDSNKPFCFNAEDEENEIIVILGSFFEKSQEDKNGASSSVLMKSINENINVFSLGVQNPLLNIATIEQPHLNVFVYLCLDSALWHLAKINYKYGEISSRNYINRNHADSVDFITDVDKFQIVYFEGSRPAEKKPEKEITNAKKLFCNLKNLYSNIEMEVTNTRRCLPKKLFMFGGQSF</sequence>
<dbReference type="Proteomes" id="UP000789405">
    <property type="component" value="Unassembled WGS sequence"/>
</dbReference>
<dbReference type="AlphaFoldDB" id="A0A9N8ZEC7"/>
<reference evidence="1" key="1">
    <citation type="submission" date="2021-06" db="EMBL/GenBank/DDBJ databases">
        <authorList>
            <person name="Kallberg Y."/>
            <person name="Tangrot J."/>
            <person name="Rosling A."/>
        </authorList>
    </citation>
    <scope>NUCLEOTIDE SEQUENCE</scope>
    <source>
        <strain evidence="1">MA453B</strain>
    </source>
</reference>
<proteinExistence type="predicted"/>
<protein>
    <submittedName>
        <fullName evidence="1">21325_t:CDS:1</fullName>
    </submittedName>
</protein>